<reference evidence="8" key="1">
    <citation type="submission" date="2011-07" db="EMBL/GenBank/DDBJ databases">
        <authorList>
            <person name="Stanhope M.J."/>
            <person name="Durkin A.S."/>
            <person name="Hostetler J."/>
            <person name="Kim M."/>
            <person name="Radune D."/>
            <person name="Singh I."/>
            <person name="Town C.D."/>
        </authorList>
    </citation>
    <scope>NUCLEOTIDE SEQUENCE [LARGE SCALE GENOMIC DNA]</scope>
    <source>
        <strain evidence="8">HS-6</strain>
    </source>
</reference>
<gene>
    <name evidence="8" type="primary">akr5f_1</name>
    <name evidence="8" type="ORF">STRCR_1465</name>
</gene>
<dbReference type="InterPro" id="IPR020471">
    <property type="entry name" value="AKR"/>
</dbReference>
<keyword evidence="9" id="KW-1185">Reference proteome</keyword>
<proteinExistence type="inferred from homology"/>
<keyword evidence="2" id="KW-0521">NADP</keyword>
<comment type="caution">
    <text evidence="8">The sequence shown here is derived from an EMBL/GenBank/DDBJ whole genome shotgun (WGS) entry which is preliminary data.</text>
</comment>
<dbReference type="RefSeq" id="WP_004226207.1">
    <property type="nucleotide sequence ID" value="NZ_AEUV02000002.1"/>
</dbReference>
<dbReference type="FunFam" id="3.20.20.100:FF:000015">
    <property type="entry name" value="Oxidoreductase, aldo/keto reductase family"/>
    <property type="match status" value="1"/>
</dbReference>
<dbReference type="PIRSF" id="PIRSF000097">
    <property type="entry name" value="AKR"/>
    <property type="match status" value="1"/>
</dbReference>
<evidence type="ECO:0000256" key="2">
    <source>
        <dbReference type="ARBA" id="ARBA00022857"/>
    </source>
</evidence>
<feature type="site" description="Lowers pKa of active site Tyr" evidence="6">
    <location>
        <position position="73"/>
    </location>
</feature>
<dbReference type="PROSITE" id="PS00798">
    <property type="entry name" value="ALDOKETO_REDUCTASE_1"/>
    <property type="match status" value="1"/>
</dbReference>
<dbReference type="PANTHER" id="PTHR43827:SF3">
    <property type="entry name" value="NADP-DEPENDENT OXIDOREDUCTASE DOMAIN-CONTAINING PROTEIN"/>
    <property type="match status" value="1"/>
</dbReference>
<comment type="similarity">
    <text evidence="1">Belongs to the aldo/keto reductase family.</text>
</comment>
<feature type="active site" description="Proton donor" evidence="4">
    <location>
        <position position="48"/>
    </location>
</feature>
<sequence>MQYVTLNTGERMPQLGFGVYQVPAADTERVVSQAIKTGYRHIDTAQYYRNEAGVGKAIKASGLPREEFFITTKLGTSGYRATKKQIEKALKNLQTDYIDLMLIHWVVSDYLGTWDALTEAYHTGKIRSIGLSNFQPDLIEEIRQHSDVTPAVLQNEMHVLQQQVDTRHYCQEVGIQFESWAPFGEGKQGIFTDPTLTRIGQAYGKTAAQVILRFLMQEGIVAIPKSANADRMVENFAIFDFELSHDDMATIRQMDTGQGLFGWNG</sequence>
<feature type="domain" description="NADP-dependent oxidoreductase" evidence="7">
    <location>
        <begin position="21"/>
        <end position="254"/>
    </location>
</feature>
<accession>G5JNL0</accession>
<name>G5JNL0_STRCG</name>
<dbReference type="InterPro" id="IPR023210">
    <property type="entry name" value="NADP_OxRdtase_dom"/>
</dbReference>
<dbReference type="AlphaFoldDB" id="G5JNL0"/>
<organism evidence="8 9">
    <name type="scientific">Streptococcus criceti HS-6</name>
    <dbReference type="NCBI Taxonomy" id="873449"/>
    <lineage>
        <taxon>Bacteria</taxon>
        <taxon>Bacillati</taxon>
        <taxon>Bacillota</taxon>
        <taxon>Bacilli</taxon>
        <taxon>Lactobacillales</taxon>
        <taxon>Streptococcaceae</taxon>
        <taxon>Streptococcus</taxon>
    </lineage>
</organism>
<evidence type="ECO:0000256" key="6">
    <source>
        <dbReference type="PIRSR" id="PIRSR000097-3"/>
    </source>
</evidence>
<dbReference type="PROSITE" id="PS00063">
    <property type="entry name" value="ALDOKETO_REDUCTASE_3"/>
    <property type="match status" value="1"/>
</dbReference>
<feature type="binding site" evidence="5">
    <location>
        <position position="104"/>
    </location>
    <ligand>
        <name>substrate</name>
    </ligand>
</feature>
<evidence type="ECO:0000313" key="8">
    <source>
        <dbReference type="EMBL" id="EHI73785.1"/>
    </source>
</evidence>
<evidence type="ECO:0000256" key="4">
    <source>
        <dbReference type="PIRSR" id="PIRSR000097-1"/>
    </source>
</evidence>
<dbReference type="GO" id="GO:0016616">
    <property type="term" value="F:oxidoreductase activity, acting on the CH-OH group of donors, NAD or NADP as acceptor"/>
    <property type="evidence" value="ECO:0007669"/>
    <property type="project" value="UniProtKB-ARBA"/>
</dbReference>
<dbReference type="Gene3D" id="3.20.20.100">
    <property type="entry name" value="NADP-dependent oxidoreductase domain"/>
    <property type="match status" value="1"/>
</dbReference>
<protein>
    <submittedName>
        <fullName evidence="8">Organophosphate reductase</fullName>
    </submittedName>
</protein>
<dbReference type="PRINTS" id="PR00069">
    <property type="entry name" value="ALDKETRDTASE"/>
</dbReference>
<evidence type="ECO:0000256" key="3">
    <source>
        <dbReference type="ARBA" id="ARBA00023002"/>
    </source>
</evidence>
<dbReference type="SUPFAM" id="SSF51430">
    <property type="entry name" value="NAD(P)-linked oxidoreductase"/>
    <property type="match status" value="1"/>
</dbReference>
<dbReference type="Proteomes" id="UP000004322">
    <property type="component" value="Unassembled WGS sequence"/>
</dbReference>
<evidence type="ECO:0000259" key="7">
    <source>
        <dbReference type="Pfam" id="PF00248"/>
    </source>
</evidence>
<dbReference type="InterPro" id="IPR018170">
    <property type="entry name" value="Aldo/ket_reductase_CS"/>
</dbReference>
<dbReference type="eggNOG" id="COG0656">
    <property type="taxonomic scope" value="Bacteria"/>
</dbReference>
<dbReference type="STRING" id="873449.STRCR_1465"/>
<evidence type="ECO:0000313" key="9">
    <source>
        <dbReference type="Proteomes" id="UP000004322"/>
    </source>
</evidence>
<evidence type="ECO:0000256" key="5">
    <source>
        <dbReference type="PIRSR" id="PIRSR000097-2"/>
    </source>
</evidence>
<keyword evidence="3" id="KW-0560">Oxidoreductase</keyword>
<evidence type="ECO:0000256" key="1">
    <source>
        <dbReference type="ARBA" id="ARBA00007905"/>
    </source>
</evidence>
<dbReference type="CDD" id="cd19133">
    <property type="entry name" value="AKR_AKR5F1"/>
    <property type="match status" value="1"/>
</dbReference>
<dbReference type="PANTHER" id="PTHR43827">
    <property type="entry name" value="2,5-DIKETO-D-GLUCONIC ACID REDUCTASE"/>
    <property type="match status" value="1"/>
</dbReference>
<dbReference type="EMBL" id="AEUV02000002">
    <property type="protein sequence ID" value="EHI73785.1"/>
    <property type="molecule type" value="Genomic_DNA"/>
</dbReference>
<dbReference type="PROSITE" id="PS00062">
    <property type="entry name" value="ALDOKETO_REDUCTASE_2"/>
    <property type="match status" value="1"/>
</dbReference>
<dbReference type="Pfam" id="PF00248">
    <property type="entry name" value="Aldo_ket_red"/>
    <property type="match status" value="1"/>
</dbReference>
<dbReference type="OrthoDB" id="9804790at2"/>
<dbReference type="InterPro" id="IPR036812">
    <property type="entry name" value="NAD(P)_OxRdtase_dom_sf"/>
</dbReference>